<organism evidence="2 3">
    <name type="scientific">Streptomyces albiflavescens</name>
    <dbReference type="NCBI Taxonomy" id="1623582"/>
    <lineage>
        <taxon>Bacteria</taxon>
        <taxon>Bacillati</taxon>
        <taxon>Actinomycetota</taxon>
        <taxon>Actinomycetes</taxon>
        <taxon>Kitasatosporales</taxon>
        <taxon>Streptomycetaceae</taxon>
        <taxon>Streptomyces</taxon>
    </lineage>
</organism>
<accession>A0A917YEZ4</accession>
<evidence type="ECO:0000313" key="2">
    <source>
        <dbReference type="EMBL" id="GGN89518.1"/>
    </source>
</evidence>
<feature type="region of interest" description="Disordered" evidence="1">
    <location>
        <begin position="1"/>
        <end position="51"/>
    </location>
</feature>
<proteinExistence type="predicted"/>
<protein>
    <submittedName>
        <fullName evidence="2">Uncharacterized protein</fullName>
    </submittedName>
</protein>
<feature type="compositionally biased region" description="Pro residues" evidence="1">
    <location>
        <begin position="42"/>
        <end position="51"/>
    </location>
</feature>
<evidence type="ECO:0000313" key="3">
    <source>
        <dbReference type="Proteomes" id="UP000600365"/>
    </source>
</evidence>
<dbReference type="Proteomes" id="UP000600365">
    <property type="component" value="Unassembled WGS sequence"/>
</dbReference>
<evidence type="ECO:0000256" key="1">
    <source>
        <dbReference type="SAM" id="MobiDB-lite"/>
    </source>
</evidence>
<name>A0A917YEZ4_9ACTN</name>
<keyword evidence="3" id="KW-1185">Reference proteome</keyword>
<comment type="caution">
    <text evidence="2">The sequence shown here is derived from an EMBL/GenBank/DDBJ whole genome shotgun (WGS) entry which is preliminary data.</text>
</comment>
<dbReference type="AlphaFoldDB" id="A0A917YEZ4"/>
<gene>
    <name evidence="2" type="ORF">GCM10011579_084470</name>
</gene>
<sequence length="127" mass="14353">MVDRDGYRRTQHGKQPGPDSRHRHHTRHPAAMARTGHTHPTPHNPPIMRPEPCPCHYRSRCRGEGIQTSDSPDPVNVGIEVPGDCGSLRSHCHQRYPNLPQVQGTFDGGRAAIPRQGNMRMFDYILH</sequence>
<dbReference type="EMBL" id="BMMM01000022">
    <property type="protein sequence ID" value="GGN89518.1"/>
    <property type="molecule type" value="Genomic_DNA"/>
</dbReference>
<reference evidence="2 3" key="1">
    <citation type="journal article" date="2014" name="Int. J. Syst. Evol. Microbiol.">
        <title>Complete genome sequence of Corynebacterium casei LMG S-19264T (=DSM 44701T), isolated from a smear-ripened cheese.</title>
        <authorList>
            <consortium name="US DOE Joint Genome Institute (JGI-PGF)"/>
            <person name="Walter F."/>
            <person name="Albersmeier A."/>
            <person name="Kalinowski J."/>
            <person name="Ruckert C."/>
        </authorList>
    </citation>
    <scope>NUCLEOTIDE SEQUENCE [LARGE SCALE GENOMIC DNA]</scope>
    <source>
        <strain evidence="2 3">CGMCC 4.7111</strain>
    </source>
</reference>